<dbReference type="Proteomes" id="UP000286100">
    <property type="component" value="Unassembled WGS sequence"/>
</dbReference>
<reference evidence="1 2" key="1">
    <citation type="submission" date="2018-09" db="EMBL/GenBank/DDBJ databases">
        <authorList>
            <person name="Zhu H."/>
        </authorList>
    </citation>
    <scope>NUCLEOTIDE SEQUENCE [LARGE SCALE GENOMIC DNA]</scope>
    <source>
        <strain evidence="1 2">K2R01-6</strain>
    </source>
</reference>
<accession>A0A418WMC9</accession>
<dbReference type="OrthoDB" id="7511070at2"/>
<organism evidence="1 2">
    <name type="scientific">Sphingomonas cavernae</name>
    <dbReference type="NCBI Taxonomy" id="2320861"/>
    <lineage>
        <taxon>Bacteria</taxon>
        <taxon>Pseudomonadati</taxon>
        <taxon>Pseudomonadota</taxon>
        <taxon>Alphaproteobacteria</taxon>
        <taxon>Sphingomonadales</taxon>
        <taxon>Sphingomonadaceae</taxon>
        <taxon>Sphingomonas</taxon>
    </lineage>
</organism>
<sequence>MRYPNRFRLMLFGRPLAPWRDSKAEAQQDALDQCLASRDAWSRTIYLTVPAWIDEAVAP</sequence>
<gene>
    <name evidence="1" type="ORF">D3876_13550</name>
</gene>
<dbReference type="EMBL" id="QYUM01000003">
    <property type="protein sequence ID" value="RJF91151.1"/>
    <property type="molecule type" value="Genomic_DNA"/>
</dbReference>
<evidence type="ECO:0000313" key="2">
    <source>
        <dbReference type="Proteomes" id="UP000286100"/>
    </source>
</evidence>
<evidence type="ECO:0000313" key="1">
    <source>
        <dbReference type="EMBL" id="RJF91151.1"/>
    </source>
</evidence>
<dbReference type="RefSeq" id="WP_119762980.1">
    <property type="nucleotide sequence ID" value="NZ_QYUM01000003.1"/>
</dbReference>
<name>A0A418WMC9_9SPHN</name>
<proteinExistence type="predicted"/>
<dbReference type="AlphaFoldDB" id="A0A418WMC9"/>
<protein>
    <submittedName>
        <fullName evidence="1">Uncharacterized protein</fullName>
    </submittedName>
</protein>
<comment type="caution">
    <text evidence="1">The sequence shown here is derived from an EMBL/GenBank/DDBJ whole genome shotgun (WGS) entry which is preliminary data.</text>
</comment>
<keyword evidence="2" id="KW-1185">Reference proteome</keyword>